<evidence type="ECO:0000313" key="2">
    <source>
        <dbReference type="EMBL" id="PRZ14428.1"/>
    </source>
</evidence>
<keyword evidence="1" id="KW-0175">Coiled coil</keyword>
<evidence type="ECO:0000256" key="1">
    <source>
        <dbReference type="SAM" id="Coils"/>
    </source>
</evidence>
<protein>
    <submittedName>
        <fullName evidence="2">Uncharacterized protein</fullName>
    </submittedName>
</protein>
<name>A0ABX5ESJ9_9BACL</name>
<comment type="caution">
    <text evidence="2">The sequence shown here is derived from an EMBL/GenBank/DDBJ whole genome shotgun (WGS) entry which is preliminary data.</text>
</comment>
<dbReference type="EMBL" id="PVTZ01000006">
    <property type="protein sequence ID" value="PRZ14428.1"/>
    <property type="molecule type" value="Genomic_DNA"/>
</dbReference>
<accession>A0ABX5ESJ9</accession>
<reference evidence="2 3" key="1">
    <citation type="submission" date="2018-03" db="EMBL/GenBank/DDBJ databases">
        <title>Genomic Encyclopedia of Archaeal and Bacterial Type Strains, Phase II (KMG-II): from individual species to whole genera.</title>
        <authorList>
            <person name="Goeker M."/>
        </authorList>
    </citation>
    <scope>NUCLEOTIDE SEQUENCE [LARGE SCALE GENOMIC DNA]</scope>
    <source>
        <strain evidence="2 3">RHA1</strain>
    </source>
</reference>
<gene>
    <name evidence="2" type="ORF">CLV36_106192</name>
</gene>
<proteinExistence type="predicted"/>
<evidence type="ECO:0000313" key="3">
    <source>
        <dbReference type="Proteomes" id="UP000238836"/>
    </source>
</evidence>
<keyword evidence="3" id="KW-1185">Reference proteome</keyword>
<feature type="coiled-coil region" evidence="1">
    <location>
        <begin position="5"/>
        <end position="43"/>
    </location>
</feature>
<sequence length="117" mass="14024">MEEILKQILAKLNDMEEENRSLRQEVAERFDRIETELEEFKVEVAERFDQVDKRFDGVENVVRMSTEDILENQVEEVARHNLHEDKIHSLEATTFRIDKAVLELKRRVDRIEKANEQ</sequence>
<organism evidence="2 3">
    <name type="scientific">Laceyella sediminis</name>
    <dbReference type="NCBI Taxonomy" id="573074"/>
    <lineage>
        <taxon>Bacteria</taxon>
        <taxon>Bacillati</taxon>
        <taxon>Bacillota</taxon>
        <taxon>Bacilli</taxon>
        <taxon>Bacillales</taxon>
        <taxon>Thermoactinomycetaceae</taxon>
        <taxon>Laceyella</taxon>
    </lineage>
</organism>
<dbReference type="Gene3D" id="3.90.20.10">
    <property type="match status" value="1"/>
</dbReference>
<dbReference type="Proteomes" id="UP000238836">
    <property type="component" value="Unassembled WGS sequence"/>
</dbReference>
<dbReference type="RefSeq" id="WP_106342478.1">
    <property type="nucleotide sequence ID" value="NZ_PVTZ01000006.1"/>
</dbReference>